<accession>A0ABS5LIH8</accession>
<name>A0ABS5LIH8_9BACI</name>
<evidence type="ECO:0000313" key="1">
    <source>
        <dbReference type="EMBL" id="MBS2970373.1"/>
    </source>
</evidence>
<reference evidence="1 2" key="1">
    <citation type="submission" date="2021-04" db="EMBL/GenBank/DDBJ databases">
        <title>Metabacillus sp. strain KIGAM252 whole genome sequence.</title>
        <authorList>
            <person name="Seo M.-J."/>
            <person name="Cho E.-S."/>
            <person name="Hwang C.Y."/>
            <person name="Yoon D.J."/>
        </authorList>
    </citation>
    <scope>NUCLEOTIDE SEQUENCE [LARGE SCALE GENOMIC DNA]</scope>
    <source>
        <strain evidence="1 2">KIGAM252</strain>
    </source>
</reference>
<sequence>MKKIYDLELNKSQKLLVYIFKEMDADIAPISVTLDKLTELSKMNRLTVNNSLKELSQLNLISVNYGKGKASNSYMLNID</sequence>
<dbReference type="EMBL" id="JAGVRK010000001">
    <property type="protein sequence ID" value="MBS2970373.1"/>
    <property type="molecule type" value="Genomic_DNA"/>
</dbReference>
<dbReference type="RefSeq" id="WP_211560503.1">
    <property type="nucleotide sequence ID" value="NZ_JAGVRK010000001.1"/>
</dbReference>
<protein>
    <submittedName>
        <fullName evidence="1">GntR family transcriptional regulator</fullName>
    </submittedName>
</protein>
<evidence type="ECO:0000313" key="2">
    <source>
        <dbReference type="Proteomes" id="UP000682403"/>
    </source>
</evidence>
<proteinExistence type="predicted"/>
<organism evidence="1 2">
    <name type="scientific">Metabacillus flavus</name>
    <dbReference type="NCBI Taxonomy" id="2823519"/>
    <lineage>
        <taxon>Bacteria</taxon>
        <taxon>Bacillati</taxon>
        <taxon>Bacillota</taxon>
        <taxon>Bacilli</taxon>
        <taxon>Bacillales</taxon>
        <taxon>Bacillaceae</taxon>
        <taxon>Metabacillus</taxon>
    </lineage>
</organism>
<gene>
    <name evidence="1" type="ORF">J9317_16625</name>
</gene>
<keyword evidence="2" id="KW-1185">Reference proteome</keyword>
<dbReference type="Proteomes" id="UP000682403">
    <property type="component" value="Unassembled WGS sequence"/>
</dbReference>
<comment type="caution">
    <text evidence="1">The sequence shown here is derived from an EMBL/GenBank/DDBJ whole genome shotgun (WGS) entry which is preliminary data.</text>
</comment>